<evidence type="ECO:0000256" key="1">
    <source>
        <dbReference type="ARBA" id="ARBA00004240"/>
    </source>
</evidence>
<dbReference type="Gene3D" id="1.10.8.10">
    <property type="entry name" value="DNA helicase RuvA subunit, C-terminal domain"/>
    <property type="match status" value="1"/>
</dbReference>
<dbReference type="GO" id="GO:0005783">
    <property type="term" value="C:endoplasmic reticulum"/>
    <property type="evidence" value="ECO:0007669"/>
    <property type="project" value="UniProtKB-SubCell"/>
</dbReference>
<dbReference type="Pfam" id="PF14555">
    <property type="entry name" value="UBA_4"/>
    <property type="match status" value="1"/>
</dbReference>
<dbReference type="OMA" id="CFNDPHA"/>
<dbReference type="InterPro" id="IPR006577">
    <property type="entry name" value="UAS"/>
</dbReference>
<evidence type="ECO:0000256" key="3">
    <source>
        <dbReference type="SAM" id="MobiDB-lite"/>
    </source>
</evidence>
<dbReference type="FunCoup" id="G0NFG8">
    <property type="interactions" value="685"/>
</dbReference>
<protein>
    <submittedName>
        <fullName evidence="5">CBN-UBC-23 protein</fullName>
    </submittedName>
</protein>
<dbReference type="eggNOG" id="KOG1363">
    <property type="taxonomic scope" value="Eukaryota"/>
</dbReference>
<dbReference type="CDD" id="cd14273">
    <property type="entry name" value="UBA_TAP-C_like"/>
    <property type="match status" value="1"/>
</dbReference>
<organism evidence="6">
    <name type="scientific">Caenorhabditis brenneri</name>
    <name type="common">Nematode worm</name>
    <dbReference type="NCBI Taxonomy" id="135651"/>
    <lineage>
        <taxon>Eukaryota</taxon>
        <taxon>Metazoa</taxon>
        <taxon>Ecdysozoa</taxon>
        <taxon>Nematoda</taxon>
        <taxon>Chromadorea</taxon>
        <taxon>Rhabditida</taxon>
        <taxon>Rhabditina</taxon>
        <taxon>Rhabditomorpha</taxon>
        <taxon>Rhabditoidea</taxon>
        <taxon>Rhabditidae</taxon>
        <taxon>Peloderinae</taxon>
        <taxon>Caenorhabditis</taxon>
    </lineage>
</organism>
<dbReference type="SUPFAM" id="SSF54236">
    <property type="entry name" value="Ubiquitin-like"/>
    <property type="match status" value="1"/>
</dbReference>
<feature type="compositionally biased region" description="Basic and acidic residues" evidence="3">
    <location>
        <begin position="341"/>
        <end position="356"/>
    </location>
</feature>
<dbReference type="InterPro" id="IPR029071">
    <property type="entry name" value="Ubiquitin-like_domsf"/>
</dbReference>
<comment type="subcellular location">
    <subcellularLocation>
        <location evidence="1">Endoplasmic reticulum</location>
    </subcellularLocation>
</comment>
<dbReference type="STRING" id="135651.G0NFG8"/>
<evidence type="ECO:0000313" key="6">
    <source>
        <dbReference type="Proteomes" id="UP000008068"/>
    </source>
</evidence>
<name>G0NFG8_CAEBE</name>
<dbReference type="Pfam" id="PF00789">
    <property type="entry name" value="UBX"/>
    <property type="match status" value="1"/>
</dbReference>
<dbReference type="SMART" id="SM00594">
    <property type="entry name" value="UAS"/>
    <property type="match status" value="1"/>
</dbReference>
<dbReference type="Gene3D" id="3.40.30.10">
    <property type="entry name" value="Glutaredoxin"/>
    <property type="match status" value="1"/>
</dbReference>
<keyword evidence="6" id="KW-1185">Reference proteome</keyword>
<dbReference type="GO" id="GO:0036503">
    <property type="term" value="P:ERAD pathway"/>
    <property type="evidence" value="ECO:0007669"/>
    <property type="project" value="TreeGrafter"/>
</dbReference>
<dbReference type="Proteomes" id="UP000008068">
    <property type="component" value="Unassembled WGS sequence"/>
</dbReference>
<dbReference type="EMBL" id="GL379875">
    <property type="protein sequence ID" value="EGT59182.1"/>
    <property type="molecule type" value="Genomic_DNA"/>
</dbReference>
<dbReference type="GO" id="GO:0043130">
    <property type="term" value="F:ubiquitin binding"/>
    <property type="evidence" value="ECO:0007669"/>
    <property type="project" value="TreeGrafter"/>
</dbReference>
<dbReference type="InterPro" id="IPR009060">
    <property type="entry name" value="UBA-like_sf"/>
</dbReference>
<sequence length="454" mass="52669">MVPIEFLTTDELDKLRKFMEITNIEDDEAAHTLLVESNWNLEVALETFWLIGPESSAPAIGSTGFQLDPIEQSHNLAGSNGEDIGIGNNQNDEFVGEVEEAGPSGASSVEMEPLMPIHNQSVPDALTTFADNFERRYCSECNLASFMPMFFTKTLEEAIEVAFNSEEGKPLLFFFNHEQGKNKKHFIENGLCNDYISDLLRNNFVLFPWDVTESVNMQRMLQMLLDASMKCVYDRLLHFYSRRLEDFPLMVVVSRQRSAYEVIGTITGSTNLEMMCHIFHESFQQFKIDHEACLQEEMKRKHDRELLDKQNLEYQQSLMADLRRKKEKQLLEEKAATKNGRLLKESKKKEEEDNHRAQMAARKVPEQPKESDSEIVTIKFRLPGSKQDTRLFYKTDKVRALIDYLESKKYFSDRYTFLNSDIPKQDITEFFDCEKTFAEVNWPNKEIVFVNPSE</sequence>
<dbReference type="InParanoid" id="G0NFG8"/>
<dbReference type="InterPro" id="IPR001012">
    <property type="entry name" value="UBX_dom"/>
</dbReference>
<evidence type="ECO:0000259" key="4">
    <source>
        <dbReference type="PROSITE" id="PS50033"/>
    </source>
</evidence>
<dbReference type="SUPFAM" id="SSF46934">
    <property type="entry name" value="UBA-like"/>
    <property type="match status" value="1"/>
</dbReference>
<dbReference type="PANTHER" id="PTHR23322:SF96">
    <property type="entry name" value="FAS-ASSOCIATED FACTOR 1"/>
    <property type="match status" value="1"/>
</dbReference>
<reference evidence="6" key="1">
    <citation type="submission" date="2011-07" db="EMBL/GenBank/DDBJ databases">
        <authorList>
            <consortium name="Caenorhabditis brenneri Sequencing and Analysis Consortium"/>
            <person name="Wilson R.K."/>
        </authorList>
    </citation>
    <scope>NUCLEOTIDE SEQUENCE [LARGE SCALE GENOMIC DNA]</scope>
    <source>
        <strain evidence="6">PB2801</strain>
    </source>
</reference>
<accession>G0NFG8</accession>
<evidence type="ECO:0000313" key="5">
    <source>
        <dbReference type="EMBL" id="EGT59182.1"/>
    </source>
</evidence>
<dbReference type="AlphaFoldDB" id="G0NFG8"/>
<feature type="domain" description="UBX" evidence="4">
    <location>
        <begin position="371"/>
        <end position="450"/>
    </location>
</feature>
<dbReference type="InterPro" id="IPR049483">
    <property type="entry name" value="FAF1_2-like_UAS"/>
</dbReference>
<feature type="region of interest" description="Disordered" evidence="3">
    <location>
        <begin position="341"/>
        <end position="368"/>
    </location>
</feature>
<dbReference type="PROSITE" id="PS50033">
    <property type="entry name" value="UBX"/>
    <property type="match status" value="1"/>
</dbReference>
<dbReference type="Pfam" id="PF21021">
    <property type="entry name" value="FAF1"/>
    <property type="match status" value="1"/>
</dbReference>
<dbReference type="GO" id="GO:0005634">
    <property type="term" value="C:nucleus"/>
    <property type="evidence" value="ECO:0007669"/>
    <property type="project" value="TreeGrafter"/>
</dbReference>
<dbReference type="InterPro" id="IPR036249">
    <property type="entry name" value="Thioredoxin-like_sf"/>
</dbReference>
<dbReference type="InterPro" id="IPR050730">
    <property type="entry name" value="UBX_domain-protein"/>
</dbReference>
<dbReference type="Gene3D" id="3.10.20.90">
    <property type="entry name" value="Phosphatidylinositol 3-kinase Catalytic Subunit, Chain A, domain 1"/>
    <property type="match status" value="1"/>
</dbReference>
<dbReference type="PANTHER" id="PTHR23322">
    <property type="entry name" value="FAS-ASSOCIATED PROTEIN"/>
    <property type="match status" value="1"/>
</dbReference>
<gene>
    <name evidence="5" type="primary">Cbn-ubc-23</name>
    <name evidence="5" type="ORF">CAEBREN_06424</name>
</gene>
<evidence type="ECO:0000256" key="2">
    <source>
        <dbReference type="ARBA" id="ARBA00022824"/>
    </source>
</evidence>
<dbReference type="HOGENOM" id="CLU_034590_0_0_1"/>
<keyword evidence="2" id="KW-0256">Endoplasmic reticulum</keyword>
<dbReference type="OrthoDB" id="1920064at2759"/>
<dbReference type="SUPFAM" id="SSF52833">
    <property type="entry name" value="Thioredoxin-like"/>
    <property type="match status" value="1"/>
</dbReference>
<proteinExistence type="predicted"/>